<reference evidence="1 2" key="2">
    <citation type="submission" date="2018-11" db="EMBL/GenBank/DDBJ databases">
        <authorList>
            <consortium name="Pathogen Informatics"/>
        </authorList>
    </citation>
    <scope>NUCLEOTIDE SEQUENCE [LARGE SCALE GENOMIC DNA]</scope>
    <source>
        <strain evidence="1 2">NST_G2</strain>
    </source>
</reference>
<dbReference type="Gene3D" id="3.60.10.10">
    <property type="entry name" value="Endonuclease/exonuclease/phosphatase"/>
    <property type="match status" value="1"/>
</dbReference>
<dbReference type="AlphaFoldDB" id="A0A183SF64"/>
<dbReference type="SUPFAM" id="SSF56219">
    <property type="entry name" value="DNase I-like"/>
    <property type="match status" value="1"/>
</dbReference>
<reference evidence="3" key="1">
    <citation type="submission" date="2016-06" db="UniProtKB">
        <authorList>
            <consortium name="WormBaseParasite"/>
        </authorList>
    </citation>
    <scope>IDENTIFICATION</scope>
</reference>
<proteinExistence type="predicted"/>
<keyword evidence="2" id="KW-1185">Reference proteome</keyword>
<name>A0A183SF64_SCHSO</name>
<accession>A0A183SF64</accession>
<dbReference type="EMBL" id="UYSU01032359">
    <property type="protein sequence ID" value="VDL89247.1"/>
    <property type="molecule type" value="Genomic_DNA"/>
</dbReference>
<sequence length="306" mass="32873">MWLLEVGFFPAATIRATVRTGGLNQVSVSGVVCASIPGMSESRTSHLPPLKKSYGEGDSNPAELTQLAENVAYLQDPTATSSLSPPISTFRPVQSSSSRPTSVATCCCHITVGTKSPHCISPCSFVSQQSNRVKRVSLRVNATNITEVSSPGRTICAKRRDASFNFSIRTNIVGRLPFLPQVINGHLLSLCLPLQGDKFTTIISTYAPPMTSCDTAKDKLYEDLHALPATVLKVDKFIFLGDFNARVGADHTAWQGVLGPHCLRDCNDNGLLFLRTCVEHRLPLTCTFVCLPTRPGCTLGCGAGSC</sequence>
<dbReference type="InterPro" id="IPR036691">
    <property type="entry name" value="Endo/exonu/phosph_ase_sf"/>
</dbReference>
<evidence type="ECO:0000313" key="3">
    <source>
        <dbReference type="WBParaSite" id="SSLN_0000295701-mRNA-1"/>
    </source>
</evidence>
<organism evidence="3">
    <name type="scientific">Schistocephalus solidus</name>
    <name type="common">Tapeworm</name>
    <dbReference type="NCBI Taxonomy" id="70667"/>
    <lineage>
        <taxon>Eukaryota</taxon>
        <taxon>Metazoa</taxon>
        <taxon>Spiralia</taxon>
        <taxon>Lophotrochozoa</taxon>
        <taxon>Platyhelminthes</taxon>
        <taxon>Cestoda</taxon>
        <taxon>Eucestoda</taxon>
        <taxon>Diphyllobothriidea</taxon>
        <taxon>Diphyllobothriidae</taxon>
        <taxon>Schistocephalus</taxon>
    </lineage>
</organism>
<dbReference type="WBParaSite" id="SSLN_0000295701-mRNA-1">
    <property type="protein sequence ID" value="SSLN_0000295701-mRNA-1"/>
    <property type="gene ID" value="SSLN_0000295701"/>
</dbReference>
<evidence type="ECO:0000313" key="1">
    <source>
        <dbReference type="EMBL" id="VDL89247.1"/>
    </source>
</evidence>
<protein>
    <submittedName>
        <fullName evidence="3">Endo/exonuclease/phosphatase domain-containing protein</fullName>
    </submittedName>
</protein>
<evidence type="ECO:0000313" key="2">
    <source>
        <dbReference type="Proteomes" id="UP000275846"/>
    </source>
</evidence>
<dbReference type="Proteomes" id="UP000275846">
    <property type="component" value="Unassembled WGS sequence"/>
</dbReference>
<gene>
    <name evidence="1" type="ORF">SSLN_LOCUS2862</name>
</gene>
<dbReference type="OrthoDB" id="10030815at2759"/>